<dbReference type="dictyBase" id="DDB_G0275287"/>
<feature type="compositionally biased region" description="Low complexity" evidence="1">
    <location>
        <begin position="834"/>
        <end position="857"/>
    </location>
</feature>
<dbReference type="InterPro" id="IPR011993">
    <property type="entry name" value="PH-like_dom_sf"/>
</dbReference>
<dbReference type="GO" id="GO:0140268">
    <property type="term" value="C:endoplasmic reticulum-plasma membrane contact site"/>
    <property type="evidence" value="ECO:0000318"/>
    <property type="project" value="GO_Central"/>
</dbReference>
<dbReference type="Pfam" id="PF02893">
    <property type="entry name" value="GRAM"/>
    <property type="match status" value="1"/>
</dbReference>
<dbReference type="PROSITE" id="PS51259">
    <property type="entry name" value="MHD2"/>
    <property type="match status" value="1"/>
</dbReference>
<dbReference type="VEuPathDB" id="AmoebaDB:DDB_G0275287"/>
<feature type="region of interest" description="Disordered" evidence="1">
    <location>
        <begin position="1692"/>
        <end position="1762"/>
    </location>
</feature>
<evidence type="ECO:0000256" key="1">
    <source>
        <dbReference type="SAM" id="MobiDB-lite"/>
    </source>
</evidence>
<dbReference type="Gene3D" id="1.10.357.50">
    <property type="match status" value="1"/>
</dbReference>
<dbReference type="eggNOG" id="ENOG502RF0K">
    <property type="taxonomic scope" value="Eukaryota"/>
</dbReference>
<feature type="region of interest" description="Disordered" evidence="1">
    <location>
        <begin position="1903"/>
        <end position="1925"/>
    </location>
</feature>
<gene>
    <name evidence="4" type="ORF">DDB_G0275287</name>
</gene>
<accession>Q553Y9</accession>
<sequence>MKERLLVSVPNGSYLKKKKQWVLVKLKLHDSKYKTKYVNGGENVIFQKETFIFEVNEDVYPAGEMELKVKTWEMLKSGESFCFATLPLAPITLEIRNLMNDQSTISSSSNSNNSNTTTTNRNGATSPPPIYLDKVINLKNKKGEIIPNSTLTLNFELVPENDSTTMKSLPLMFRWFPSLPHQEQVISECYCTKQAKKMASMSHTGTMYITQGFIGFRSTSTLAKNKKTLISFKEIKSIKKKIGTFYLPNAIQIRTSKKKYLFASFIHRSKAFKVLNSQWIANGGGENLDDDDDDEEDDDDNEDEEEDDGNSTYDSDEISSQITDNFDQDDDELVNINNNNNSNGNALNSHIGNRIAGNKSNSSNSLMGSGSGTNRALSPLSKTTSNSKKRSLSISGSGSSGGGGSSNSPNRGTPTLISPENNLTSSSTSSNNSNIKISIEIEDFEKFGSSSVITLTISKDSLVCELLDKIRSRLSTTTTSSSIVDQSQYILVKSKPSKKSKRNSKKLNKIPTLDKQPSLQSFESLVKALNKNKDQLSLIHTQSITLKHRINTSPINTPVNSKSNNSSSNNNNNNITTPLNNNSIIGEKKFYILEEDKTVSSYFSNSTNNNNISELLYFKKFSIVKDINLQFELVEDKSRCIKLSIDIDSKISEIFRELSTYIGKRITIEEYYLFLPKSIERGVVLNPLKSLHTYNITKSNTTIQVLKCPPFKSFIDKFKYYDKNDKNLLFELVQCCFSNSLPYMKPVDMESPQQFLDRLQRKLMIDDVEARAITKNLLINSTYKDEGILVELKSRAESLLLDSNPYYNEFSFSNGGESSNLGIRQQNLRQQNNLIEGSNGNSESVENGEENINGDNEINNDDDDNDDDNSILFKSNYEKWKSLELKEISRVMRSIIFKEGDFIGCIFINVLQAIDLKLPSPTNNNNNCYIIISNGGNSLSGSEKFVKTTTISNDNNPLWSESFLIKIKKPRSKLELLLMNNDECIGIVEINVKDELEDRIIINNNNDNNNNNNNNDNDNNEIIKEDWYSIKSVINNNLEIGKINLSIEYQYQFQEYNQYLLQLDQRQIILKSYNSGGGGGGGNNVDNLPINNPNSSINLQHRCSVLHISLYSTLFNFILEEQENYKLSLLKSNIKSPTSYTPSSVPPKFINPFDDTTNDDKEEDVWILSYFRMLLNQYSLRYGLSKSTTMVVQLSIMADRYKLEMKPSLASSTTALSNKSKNYIMELQELLEGIWEIINETPFIFIKGELKSIHSSVVLLFSQIKFTIGRFYESFPNNKPRNALKGLVQSLGSICNLLNLNITGEPQHQSIYFNYLLSSTIIIEQKKKFEENIIAMGFLQMELSSKIKQVSEISLMLIELIEIIQEEVNNTLKYESAFPIDVKITCDLIDVWGGCILTIMEDFCSWAPYHPNILPLVKRVLDYHNFTKSIAMERFKPMPLKQLFVTYVYKLLKEINETLSNCCIESIKSDDKKTLASITLGHSFSFKKFFQQCDQSLKDFDSLMWLPDSFSFVQLLEVISSQIIHYVNLLKQEFYDWIEATEVESIDGKPPIFTLNIEPCIMYNNIEQSKAKLDSLASTIHSNLLNNLKERKKQGEIQNLDKYTKQCIEDSFKLCLDDTHKYLNQSIDDLEDFLCKRIKNYLFYCFQSVLFSEPLVLKNSHFTEQQNIQENLIVLSPNSIVGSVGTNIDSTTTTTTTNGLSSSINSNHSVTSPTIDSTTTPPYVFTPIQNSQSNSSGSLIDSIGNNNNNNNNSNGNNNNNNNNGLNGSVINLRRFEKMILSQIKEFLTTKIEELYGKFRETSFKPFLRKLWIQIIQELQYLLIQRPNELKLPFHSDHVILNVDQILIVNSVLRELMVLFHRGGGGVATPILEEKLLPLRLLLSLSEMDTTSLIDQYNQNQKKLSNSMNSSSSSSSSGSLSTSTSATTTTKQTLNQLISNSLDEIISILSTRMEFDKESRTFVNKIKGVVEKPLVIDGVDISIESINVIPENEFIIEKYLCSYNGQLGLLVISSRYLGFHNLLKQVGISIGGKISVPLLNIIEVKKIKVALVFNALQIKTSDYKIFNFTSFINKDRDTVYNDIVYQIKVIKKNTTKQQQQHQQKIKSK</sequence>
<feature type="domain" description="MHD2" evidence="3">
    <location>
        <begin position="1777"/>
        <end position="1896"/>
    </location>
</feature>
<feature type="compositionally biased region" description="Acidic residues" evidence="1">
    <location>
        <begin position="287"/>
        <end position="317"/>
    </location>
</feature>
<name>Q553Y9_DICDI</name>
<dbReference type="AlphaFoldDB" id="Q553Y9"/>
<evidence type="ECO:0000313" key="4">
    <source>
        <dbReference type="EMBL" id="EAL69924.1"/>
    </source>
</evidence>
<feature type="compositionally biased region" description="Low complexity" evidence="1">
    <location>
        <begin position="1730"/>
        <end position="1762"/>
    </location>
</feature>
<dbReference type="CDD" id="cd00030">
    <property type="entry name" value="C2"/>
    <property type="match status" value="1"/>
</dbReference>
<organism evidence="4 5">
    <name type="scientific">Dictyostelium discoideum</name>
    <name type="common">Social amoeba</name>
    <dbReference type="NCBI Taxonomy" id="44689"/>
    <lineage>
        <taxon>Eukaryota</taxon>
        <taxon>Amoebozoa</taxon>
        <taxon>Evosea</taxon>
        <taxon>Eumycetozoa</taxon>
        <taxon>Dictyostelia</taxon>
        <taxon>Dictyosteliales</taxon>
        <taxon>Dictyosteliaceae</taxon>
        <taxon>Dictyostelium</taxon>
    </lineage>
</organism>
<dbReference type="SUPFAM" id="SSF49562">
    <property type="entry name" value="C2 domain (Calcium/lipid-binding domain, CaLB)"/>
    <property type="match status" value="2"/>
</dbReference>
<feature type="compositionally biased region" description="Low complexity" evidence="1">
    <location>
        <begin position="556"/>
        <end position="579"/>
    </location>
</feature>
<reference evidence="4 5" key="1">
    <citation type="journal article" date="2005" name="Nature">
        <title>The genome of the social amoeba Dictyostelium discoideum.</title>
        <authorList>
            <consortium name="The Dictyostelium discoideum Sequencing Consortium"/>
            <person name="Eichinger L."/>
            <person name="Pachebat J.A."/>
            <person name="Glockner G."/>
            <person name="Rajandream M.A."/>
            <person name="Sucgang R."/>
            <person name="Berriman M."/>
            <person name="Song J."/>
            <person name="Olsen R."/>
            <person name="Szafranski K."/>
            <person name="Xu Q."/>
            <person name="Tunggal B."/>
            <person name="Kummerfeld S."/>
            <person name="Madera M."/>
            <person name="Konfortov B.A."/>
            <person name="Rivero F."/>
            <person name="Bankier A.T."/>
            <person name="Lehmann R."/>
            <person name="Hamlin N."/>
            <person name="Davies R."/>
            <person name="Gaudet P."/>
            <person name="Fey P."/>
            <person name="Pilcher K."/>
            <person name="Chen G."/>
            <person name="Saunders D."/>
            <person name="Sodergren E."/>
            <person name="Davis P."/>
            <person name="Kerhornou A."/>
            <person name="Nie X."/>
            <person name="Hall N."/>
            <person name="Anjard C."/>
            <person name="Hemphill L."/>
            <person name="Bason N."/>
            <person name="Farbrother P."/>
            <person name="Desany B."/>
            <person name="Just E."/>
            <person name="Morio T."/>
            <person name="Rost R."/>
            <person name="Churcher C."/>
            <person name="Cooper J."/>
            <person name="Haydock S."/>
            <person name="van Driessche N."/>
            <person name="Cronin A."/>
            <person name="Goodhead I."/>
            <person name="Muzny D."/>
            <person name="Mourier T."/>
            <person name="Pain A."/>
            <person name="Lu M."/>
            <person name="Harper D."/>
            <person name="Lindsay R."/>
            <person name="Hauser H."/>
            <person name="James K."/>
            <person name="Quiles M."/>
            <person name="Madan Babu M."/>
            <person name="Saito T."/>
            <person name="Buchrieser C."/>
            <person name="Wardroper A."/>
            <person name="Felder M."/>
            <person name="Thangavelu M."/>
            <person name="Johnson D."/>
            <person name="Knights A."/>
            <person name="Loulseged H."/>
            <person name="Mungall K."/>
            <person name="Oliver K."/>
            <person name="Price C."/>
            <person name="Quail M.A."/>
            <person name="Urushihara H."/>
            <person name="Hernandez J."/>
            <person name="Rabbinowitsch E."/>
            <person name="Steffen D."/>
            <person name="Sanders M."/>
            <person name="Ma J."/>
            <person name="Kohara Y."/>
            <person name="Sharp S."/>
            <person name="Simmonds M."/>
            <person name="Spiegler S."/>
            <person name="Tivey A."/>
            <person name="Sugano S."/>
            <person name="White B."/>
            <person name="Walker D."/>
            <person name="Woodward J."/>
            <person name="Winckler T."/>
            <person name="Tanaka Y."/>
            <person name="Shaulsky G."/>
            <person name="Schleicher M."/>
            <person name="Weinstock G."/>
            <person name="Rosenthal A."/>
            <person name="Cox E.C."/>
            <person name="Chisholm R.L."/>
            <person name="Gibbs R."/>
            <person name="Loomis W.F."/>
            <person name="Platzer M."/>
            <person name="Kay R.R."/>
            <person name="Williams J."/>
            <person name="Dear P.H."/>
            <person name="Noegel A.A."/>
            <person name="Barrell B."/>
            <person name="Kuspa A."/>
        </authorList>
    </citation>
    <scope>NUCLEOTIDE SEQUENCE [LARGE SCALE GENOMIC DNA]</scope>
    <source>
        <strain evidence="4 5">AX4</strain>
    </source>
</reference>
<dbReference type="Proteomes" id="UP000002195">
    <property type="component" value="Unassembled WGS sequence"/>
</dbReference>
<feature type="region of interest" description="Disordered" evidence="1">
    <location>
        <begin position="834"/>
        <end position="867"/>
    </location>
</feature>
<dbReference type="SMART" id="SM00239">
    <property type="entry name" value="C2"/>
    <property type="match status" value="2"/>
</dbReference>
<dbReference type="InterPro" id="IPR051482">
    <property type="entry name" value="Cholesterol_transport"/>
</dbReference>
<dbReference type="FunCoup" id="Q553Y9">
    <property type="interactions" value="44"/>
</dbReference>
<keyword evidence="5" id="KW-1185">Reference proteome</keyword>
<dbReference type="GO" id="GO:0032366">
    <property type="term" value="P:intracellular sterol transport"/>
    <property type="evidence" value="ECO:0000318"/>
    <property type="project" value="GO_Central"/>
</dbReference>
<dbReference type="EMBL" id="AAFI02000013">
    <property type="protein sequence ID" value="EAL69924.1"/>
    <property type="molecule type" value="Genomic_DNA"/>
</dbReference>
<evidence type="ECO:0000259" key="2">
    <source>
        <dbReference type="PROSITE" id="PS50004"/>
    </source>
</evidence>
<dbReference type="STRING" id="44689.Q553Y9"/>
<proteinExistence type="predicted"/>
<feature type="region of interest" description="Disordered" evidence="1">
    <location>
        <begin position="283"/>
        <end position="432"/>
    </location>
</feature>
<evidence type="ECO:0000313" key="5">
    <source>
        <dbReference type="Proteomes" id="UP000002195"/>
    </source>
</evidence>
<dbReference type="GO" id="GO:0005789">
    <property type="term" value="C:endoplasmic reticulum membrane"/>
    <property type="evidence" value="ECO:0000318"/>
    <property type="project" value="GO_Central"/>
</dbReference>
<dbReference type="InterPro" id="IPR014772">
    <property type="entry name" value="Munc13_dom-2"/>
</dbReference>
<dbReference type="InParanoid" id="Q553Y9"/>
<dbReference type="PaxDb" id="44689-DDB0217625"/>
<dbReference type="GO" id="GO:0120015">
    <property type="term" value="F:sterol transfer activity"/>
    <property type="evidence" value="ECO:0000318"/>
    <property type="project" value="GO_Central"/>
</dbReference>
<dbReference type="PROSITE" id="PS50004">
    <property type="entry name" value="C2"/>
    <property type="match status" value="1"/>
</dbReference>
<dbReference type="PANTHER" id="PTHR23319">
    <property type="entry name" value="GRAM DOMAIN CONTAINING 1B, ISOFORM E"/>
    <property type="match status" value="1"/>
</dbReference>
<dbReference type="GO" id="GO:0005886">
    <property type="term" value="C:plasma membrane"/>
    <property type="evidence" value="ECO:0000318"/>
    <property type="project" value="GO_Central"/>
</dbReference>
<evidence type="ECO:0008006" key="6">
    <source>
        <dbReference type="Google" id="ProtNLM"/>
    </source>
</evidence>
<feature type="compositionally biased region" description="Low complexity" evidence="1">
    <location>
        <begin position="406"/>
        <end position="432"/>
    </location>
</feature>
<feature type="compositionally biased region" description="Acidic residues" evidence="1">
    <location>
        <begin position="858"/>
        <end position="867"/>
    </location>
</feature>
<dbReference type="HOGENOM" id="CLU_232306_0_0_1"/>
<protein>
    <recommendedName>
        <fullName evidence="6">C2 domain-containing protein</fullName>
    </recommendedName>
</protein>
<evidence type="ECO:0000259" key="3">
    <source>
        <dbReference type="PROSITE" id="PS51259"/>
    </source>
</evidence>
<dbReference type="InterPro" id="IPR035892">
    <property type="entry name" value="C2_domain_sf"/>
</dbReference>
<dbReference type="OMA" id="VISECYC"/>
<feature type="region of interest" description="Disordered" evidence="1">
    <location>
        <begin position="550"/>
        <end position="579"/>
    </location>
</feature>
<dbReference type="GeneID" id="8619869"/>
<dbReference type="KEGG" id="ddi:DDB_G0275287"/>
<feature type="compositionally biased region" description="Low complexity" evidence="1">
    <location>
        <begin position="357"/>
        <end position="374"/>
    </location>
</feature>
<dbReference type="GO" id="GO:0032934">
    <property type="term" value="F:sterol binding"/>
    <property type="evidence" value="ECO:0000318"/>
    <property type="project" value="GO_Central"/>
</dbReference>
<feature type="region of interest" description="Disordered" evidence="1">
    <location>
        <begin position="103"/>
        <end position="128"/>
    </location>
</feature>
<dbReference type="Gene3D" id="2.60.40.150">
    <property type="entry name" value="C2 domain"/>
    <property type="match status" value="2"/>
</dbReference>
<feature type="compositionally biased region" description="Low complexity" evidence="1">
    <location>
        <begin position="335"/>
        <end position="348"/>
    </location>
</feature>
<dbReference type="RefSeq" id="XP_643822.1">
    <property type="nucleotide sequence ID" value="XM_638730.1"/>
</dbReference>
<dbReference type="PANTHER" id="PTHR23319:SF34">
    <property type="entry name" value="C2 DOMAIN-CONTAINING PROTEIN"/>
    <property type="match status" value="1"/>
</dbReference>
<feature type="compositionally biased region" description="Low complexity" evidence="1">
    <location>
        <begin position="1692"/>
        <end position="1722"/>
    </location>
</feature>
<dbReference type="Pfam" id="PF00168">
    <property type="entry name" value="C2"/>
    <property type="match status" value="2"/>
</dbReference>
<comment type="caution">
    <text evidence="4">The sequence shown here is derived from an EMBL/GenBank/DDBJ whole genome shotgun (WGS) entry which is preliminary data.</text>
</comment>
<feature type="compositionally biased region" description="Low complexity" evidence="1">
    <location>
        <begin position="103"/>
        <end position="125"/>
    </location>
</feature>
<feature type="domain" description="C2" evidence="2">
    <location>
        <begin position="887"/>
        <end position="1018"/>
    </location>
</feature>
<dbReference type="Gene3D" id="2.30.29.30">
    <property type="entry name" value="Pleckstrin-homology domain (PH domain)/Phosphotyrosine-binding domain (PTB)"/>
    <property type="match status" value="2"/>
</dbReference>
<dbReference type="InterPro" id="IPR004182">
    <property type="entry name" value="GRAM"/>
</dbReference>
<dbReference type="InterPro" id="IPR000008">
    <property type="entry name" value="C2_dom"/>
</dbReference>